<protein>
    <recommendedName>
        <fullName evidence="4">DUF2812 domain-containing protein</fullName>
    </recommendedName>
</protein>
<dbReference type="EMBL" id="JAEEGA010000001">
    <property type="protein sequence ID" value="MBP1039806.1"/>
    <property type="molecule type" value="Genomic_DNA"/>
</dbReference>
<comment type="caution">
    <text evidence="2">The sequence shown here is derived from an EMBL/GenBank/DDBJ whole genome shotgun (WGS) entry which is preliminary data.</text>
</comment>
<evidence type="ECO:0000313" key="2">
    <source>
        <dbReference type="EMBL" id="MBP1039806.1"/>
    </source>
</evidence>
<reference evidence="2" key="1">
    <citation type="submission" date="2020-12" db="EMBL/GenBank/DDBJ databases">
        <title>Vagococcus allomyrinae sp. nov. and Enterococcus lavae sp. nov., isolated from the larvae of Allomyrina dichotoma.</title>
        <authorList>
            <person name="Lee S.D."/>
        </authorList>
    </citation>
    <scope>NUCLEOTIDE SEQUENCE</scope>
    <source>
        <strain evidence="2">BWB3-3</strain>
    </source>
</reference>
<dbReference type="Proteomes" id="UP000674938">
    <property type="component" value="Unassembled WGS sequence"/>
</dbReference>
<accession>A0A940SU80</accession>
<evidence type="ECO:0008006" key="4">
    <source>
        <dbReference type="Google" id="ProtNLM"/>
    </source>
</evidence>
<evidence type="ECO:0000313" key="3">
    <source>
        <dbReference type="Proteomes" id="UP000674938"/>
    </source>
</evidence>
<evidence type="ECO:0000256" key="1">
    <source>
        <dbReference type="SAM" id="Phobius"/>
    </source>
</evidence>
<feature type="transmembrane region" description="Helical" evidence="1">
    <location>
        <begin position="114"/>
        <end position="131"/>
    </location>
</feature>
<dbReference type="RefSeq" id="WP_209524692.1">
    <property type="nucleotide sequence ID" value="NZ_JAEEGA010000001.1"/>
</dbReference>
<proteinExistence type="predicted"/>
<organism evidence="2 3">
    <name type="scientific">Vagococcus allomyrinae</name>
    <dbReference type="NCBI Taxonomy" id="2794353"/>
    <lineage>
        <taxon>Bacteria</taxon>
        <taxon>Bacillati</taxon>
        <taxon>Bacillota</taxon>
        <taxon>Bacilli</taxon>
        <taxon>Lactobacillales</taxon>
        <taxon>Enterococcaceae</taxon>
        <taxon>Vagococcus</taxon>
    </lineage>
</organism>
<sequence length="204" mass="23484">MLGIYLNHLNIIKEEAYLNRKAANGWLVSQKHGPFYQFKEAPTGPIRVSLDLATPDISFEQNNFFHLLFTKKIVKSKLALFYYYMDDPDLIELTPQRDNDRTLAYYTTLSSRKISLFNVLILAWTLFWGISSVLNKGIQHKPSSRLFALLLLLIICIPLAMKTRLNKISPVISTISQTMSKYFLQLTCFRLVGSKQKRLGTHPP</sequence>
<name>A0A940SU80_9ENTE</name>
<feature type="transmembrane region" description="Helical" evidence="1">
    <location>
        <begin position="143"/>
        <end position="161"/>
    </location>
</feature>
<dbReference type="AlphaFoldDB" id="A0A940SU80"/>
<gene>
    <name evidence="2" type="ORF">I6N95_02165</name>
</gene>
<keyword evidence="3" id="KW-1185">Reference proteome</keyword>
<keyword evidence="1" id="KW-0812">Transmembrane</keyword>
<keyword evidence="1" id="KW-1133">Transmembrane helix</keyword>
<keyword evidence="1" id="KW-0472">Membrane</keyword>